<dbReference type="AlphaFoldDB" id="A0A068QU30"/>
<dbReference type="Proteomes" id="UP000032721">
    <property type="component" value="Chromosome"/>
</dbReference>
<dbReference type="EMBL" id="FO704550">
    <property type="protein sequence ID" value="CDG18244.1"/>
    <property type="molecule type" value="Genomic_DNA"/>
</dbReference>
<protein>
    <submittedName>
        <fullName evidence="1">Uncharacterized protein</fullName>
    </submittedName>
</protein>
<dbReference type="HOGENOM" id="CLU_2621229_0_0_6"/>
<organism evidence="1 2">
    <name type="scientific">Xenorhabdus doucetiae</name>
    <dbReference type="NCBI Taxonomy" id="351671"/>
    <lineage>
        <taxon>Bacteria</taxon>
        <taxon>Pseudomonadati</taxon>
        <taxon>Pseudomonadota</taxon>
        <taxon>Gammaproteobacteria</taxon>
        <taxon>Enterobacterales</taxon>
        <taxon>Morganellaceae</taxon>
        <taxon>Xenorhabdus</taxon>
    </lineage>
</organism>
<accession>A0A068QU30</accession>
<reference evidence="1 2" key="1">
    <citation type="submission" date="2013-07" db="EMBL/GenBank/DDBJ databases">
        <authorList>
            <person name="Genoscope - CEA"/>
        </authorList>
    </citation>
    <scope>NUCLEOTIDE SEQUENCE [LARGE SCALE GENOMIC DNA]</scope>
    <source>
        <strain evidence="2">FRM16 / DSM 17909</strain>
    </source>
</reference>
<name>A0A068QU30_9GAMM</name>
<dbReference type="STRING" id="351671.XDD1_2545"/>
<sequence length="78" mass="8893">MNIGTLLLNAVIQGTEDYFDYLNTNALPSAFSFYERTGFIRLYQSPLKMLDFLSKPDHACNHENSSDTRTKTCPRIDA</sequence>
<evidence type="ECO:0000313" key="1">
    <source>
        <dbReference type="EMBL" id="CDG18244.1"/>
    </source>
</evidence>
<evidence type="ECO:0000313" key="2">
    <source>
        <dbReference type="Proteomes" id="UP000032721"/>
    </source>
</evidence>
<proteinExistence type="predicted"/>
<dbReference type="KEGG" id="xdo:XDD1_2545"/>
<gene>
    <name evidence="1" type="ORF">XDD1_2545</name>
</gene>